<dbReference type="GO" id="GO:0005737">
    <property type="term" value="C:cytoplasm"/>
    <property type="evidence" value="ECO:0007669"/>
    <property type="project" value="TreeGrafter"/>
</dbReference>
<dbReference type="InterPro" id="IPR055414">
    <property type="entry name" value="LRR_R13L4/SHOC2-like"/>
</dbReference>
<feature type="compositionally biased region" description="Low complexity" evidence="4">
    <location>
        <begin position="18"/>
        <end position="31"/>
    </location>
</feature>
<reference evidence="8" key="1">
    <citation type="submission" date="2011-02" db="EMBL/GenBank/DDBJ databases">
        <title>The Genome Sequence of Capsaspora owczarzaki ATCC 30864.</title>
        <authorList>
            <person name="Russ C."/>
            <person name="Cuomo C."/>
            <person name="Burger G."/>
            <person name="Gray M.W."/>
            <person name="Holland P.W.H."/>
            <person name="King N."/>
            <person name="Lang F.B.F."/>
            <person name="Roger A.J."/>
            <person name="Ruiz-Trillo I."/>
            <person name="Young S.K."/>
            <person name="Zeng Q."/>
            <person name="Gargeya S."/>
            <person name="Alvarado L."/>
            <person name="Berlin A."/>
            <person name="Chapman S.B."/>
            <person name="Chen Z."/>
            <person name="Freedman E."/>
            <person name="Gellesch M."/>
            <person name="Goldberg J."/>
            <person name="Griggs A."/>
            <person name="Gujja S."/>
            <person name="Heilman E."/>
            <person name="Heiman D."/>
            <person name="Howarth C."/>
            <person name="Mehta T."/>
            <person name="Neiman D."/>
            <person name="Pearson M."/>
            <person name="Roberts A."/>
            <person name="Saif S."/>
            <person name="Shea T."/>
            <person name="Shenoy N."/>
            <person name="Sisk P."/>
            <person name="Stolte C."/>
            <person name="Sykes S."/>
            <person name="White J."/>
            <person name="Yandava C."/>
            <person name="Haas B."/>
            <person name="Nusbaum C."/>
            <person name="Birren B."/>
        </authorList>
    </citation>
    <scope>NUCLEOTIDE SEQUENCE</scope>
    <source>
        <strain evidence="8">ATCC 30864</strain>
    </source>
</reference>
<dbReference type="SMART" id="SM00369">
    <property type="entry name" value="LRR_TYP"/>
    <property type="match status" value="4"/>
</dbReference>
<keyword evidence="3" id="KW-0175">Coiled coil</keyword>
<keyword evidence="1" id="KW-0433">Leucine-rich repeat</keyword>
<dbReference type="PROSITE" id="PS51450">
    <property type="entry name" value="LRR"/>
    <property type="match status" value="2"/>
</dbReference>
<evidence type="ECO:0000259" key="5">
    <source>
        <dbReference type="Pfam" id="PF00536"/>
    </source>
</evidence>
<accession>A0A0D2WKQ0</accession>
<evidence type="ECO:0000256" key="4">
    <source>
        <dbReference type="SAM" id="MobiDB-lite"/>
    </source>
</evidence>
<dbReference type="PANTHER" id="PTHR48051">
    <property type="match status" value="1"/>
</dbReference>
<dbReference type="EMBL" id="KE346362">
    <property type="protein sequence ID" value="KJE90910.1"/>
    <property type="molecule type" value="Genomic_DNA"/>
</dbReference>
<sequence>MRNIFRKRSPSDSHPAHSTDAASAASAASAADAHHQPVGSHLQVPGAGPAAGGGNAGNSSSSSSSSGDGSKLRARSASPTSVAGAVMSAMSLSRLSPSKVKESKEERRLSKAAAKEASDKAAKRIWESQNAPTNILDLSECGIDELPSETNATCNTFRKDILLAHSNRIAVLPPSIAQLTKLTILDLHRNGLEVIPPEIGQLVSLKSLDLSFNHIRSLPPQIGNLSRLYALRLRDNQLTHLPQEILSLQLLSLDLRDNFLTQLPANMYQMTTLQELDLIGNHSLDFPQQNVIALGTRAIMQALCTAKGVEYVLQTHVVMADVAQASPGFVTSSGQVSALSFTQAKQAEDEALIERHMRERQLEKERVQQRQLDRDREFEEQVRQQRALDDHMRELRSQNFAAVLAENDRHSEVMATAHMKTQLQQQKLLIEQILNASNVESSAIQISLIRLEEERIGLAIQERIQKDKKLLEAEIARACDASEKRRLDEMRRALHEREAAEEKMEASRVAYEQEKAAAAKRAEQMQAEFQKFVDGTLTDKADRAKALHDKLQADQSRYQEEFVQWQFARDAMYQQINMDIFTLQEDLGRLAVIVRQKRDERNDADVDLLTEEQHRLYHKMCMLVEQQRAREGELRVMLTNMDAEYKQQQKDLWCHEFAKLLARRPADVDFSEQEQRAYASQCNPSVLRRLAKLKLEHLAPIFGREHIDKRAWKALTDVHLQTIGVTALGDRLRILTTL</sequence>
<dbReference type="InterPro" id="IPR013761">
    <property type="entry name" value="SAM/pointed_sf"/>
</dbReference>
<dbReference type="Gene3D" id="1.10.150.50">
    <property type="entry name" value="Transcription Factor, Ets-1"/>
    <property type="match status" value="1"/>
</dbReference>
<dbReference type="Pfam" id="PF00536">
    <property type="entry name" value="SAM_1"/>
    <property type="match status" value="1"/>
</dbReference>
<dbReference type="PhylomeDB" id="A0A0D2WKQ0"/>
<evidence type="ECO:0000256" key="1">
    <source>
        <dbReference type="ARBA" id="ARBA00022614"/>
    </source>
</evidence>
<feature type="compositionally biased region" description="Basic and acidic residues" evidence="4">
    <location>
        <begin position="99"/>
        <end position="119"/>
    </location>
</feature>
<keyword evidence="8" id="KW-1185">Reference proteome</keyword>
<dbReference type="SUPFAM" id="SSF47769">
    <property type="entry name" value="SAM/Pointed domain"/>
    <property type="match status" value="1"/>
</dbReference>
<dbReference type="InterPro" id="IPR001660">
    <property type="entry name" value="SAM"/>
</dbReference>
<dbReference type="Pfam" id="PF23598">
    <property type="entry name" value="LRR_14"/>
    <property type="match status" value="1"/>
</dbReference>
<dbReference type="SMART" id="SM00364">
    <property type="entry name" value="LRR_BAC"/>
    <property type="match status" value="3"/>
</dbReference>
<dbReference type="InParanoid" id="A0A0D2WKQ0"/>
<keyword evidence="2" id="KW-0677">Repeat</keyword>
<dbReference type="STRING" id="595528.A0A0D2WKQ0"/>
<name>A0A0D2WKQ0_CAPO3</name>
<gene>
    <name evidence="7" type="ORF">CAOG_002143</name>
</gene>
<dbReference type="RefSeq" id="XP_004348893.1">
    <property type="nucleotide sequence ID" value="XM_004348843.2"/>
</dbReference>
<feature type="domain" description="Disease resistance R13L4/SHOC-2-like LRR" evidence="6">
    <location>
        <begin position="198"/>
        <end position="284"/>
    </location>
</feature>
<dbReference type="Proteomes" id="UP000008743">
    <property type="component" value="Unassembled WGS sequence"/>
</dbReference>
<dbReference type="SUPFAM" id="SSF52058">
    <property type="entry name" value="L domain-like"/>
    <property type="match status" value="1"/>
</dbReference>
<dbReference type="AlphaFoldDB" id="A0A0D2WKQ0"/>
<dbReference type="PANTHER" id="PTHR48051:SF47">
    <property type="entry name" value="LEUCINE RICH REPEAT AND STERILE ALPHA MOTIF CONTAINING 1"/>
    <property type="match status" value="1"/>
</dbReference>
<protein>
    <submittedName>
        <fullName evidence="7">Uncharacterized protein</fullName>
    </submittedName>
</protein>
<dbReference type="Gene3D" id="3.80.10.10">
    <property type="entry name" value="Ribonuclease Inhibitor"/>
    <property type="match status" value="1"/>
</dbReference>
<evidence type="ECO:0000259" key="6">
    <source>
        <dbReference type="Pfam" id="PF23598"/>
    </source>
</evidence>
<dbReference type="OMA" id="XSAMQKA"/>
<dbReference type="InterPro" id="IPR050216">
    <property type="entry name" value="LRR_domain-containing"/>
</dbReference>
<evidence type="ECO:0000313" key="8">
    <source>
        <dbReference type="Proteomes" id="UP000008743"/>
    </source>
</evidence>
<dbReference type="OrthoDB" id="1711136at2759"/>
<feature type="domain" description="SAM" evidence="5">
    <location>
        <begin position="688"/>
        <end position="736"/>
    </location>
</feature>
<evidence type="ECO:0000256" key="2">
    <source>
        <dbReference type="ARBA" id="ARBA00022737"/>
    </source>
</evidence>
<dbReference type="InterPro" id="IPR001611">
    <property type="entry name" value="Leu-rich_rpt"/>
</dbReference>
<organism evidence="7 8">
    <name type="scientific">Capsaspora owczarzaki (strain ATCC 30864)</name>
    <dbReference type="NCBI Taxonomy" id="595528"/>
    <lineage>
        <taxon>Eukaryota</taxon>
        <taxon>Filasterea</taxon>
        <taxon>Capsaspora</taxon>
    </lineage>
</organism>
<feature type="coiled-coil region" evidence="3">
    <location>
        <begin position="490"/>
        <end position="561"/>
    </location>
</feature>
<feature type="compositionally biased region" description="Low complexity" evidence="4">
    <location>
        <begin position="57"/>
        <end position="69"/>
    </location>
</feature>
<dbReference type="eggNOG" id="KOG0619">
    <property type="taxonomic scope" value="Eukaryota"/>
</dbReference>
<evidence type="ECO:0000313" key="7">
    <source>
        <dbReference type="EMBL" id="KJE90910.1"/>
    </source>
</evidence>
<feature type="region of interest" description="Disordered" evidence="4">
    <location>
        <begin position="1"/>
        <end position="119"/>
    </location>
</feature>
<evidence type="ECO:0000256" key="3">
    <source>
        <dbReference type="SAM" id="Coils"/>
    </source>
</evidence>
<proteinExistence type="predicted"/>
<dbReference type="CDD" id="cd09487">
    <property type="entry name" value="SAM_superfamily"/>
    <property type="match status" value="1"/>
</dbReference>
<dbReference type="InterPro" id="IPR003591">
    <property type="entry name" value="Leu-rich_rpt_typical-subtyp"/>
</dbReference>
<dbReference type="InterPro" id="IPR032675">
    <property type="entry name" value="LRR_dom_sf"/>
</dbReference>